<dbReference type="EMBL" id="JACOII010000032">
    <property type="protein sequence ID" value="MBI6548709.1"/>
    <property type="molecule type" value="Genomic_DNA"/>
</dbReference>
<evidence type="ECO:0000313" key="2">
    <source>
        <dbReference type="Proteomes" id="UP000696184"/>
    </source>
</evidence>
<sequence>MLYAQGTISTVSGSAMVRGTGTRFKSNINGVAPAQLMLIQSGSGNLLHMIQAVNSDTELVLADNVSATLNNVTYQIQTTAPDSISDGVRHIVANSSYIVNFLQNMDKWMSQNGVVNVTLPNGQTVALQSIRALQAEMDRKLDRGRNGADIQDKAAFVRNIGLGDALKVRDYGIGSNELVNTNYVPYLWHVGGDQPSGFYGYTPDSDKKEQWGSFIKLRWNAENQQYLIFPNFGSNAMRIVRFIGGKVWEDYTVWTTGNTTEVDGYLKSASPIIKIWSDSK</sequence>
<comment type="caution">
    <text evidence="1">The sequence shown here is derived from an EMBL/GenBank/DDBJ whole genome shotgun (WGS) entry which is preliminary data.</text>
</comment>
<keyword evidence="2" id="KW-1185">Reference proteome</keyword>
<accession>A0ABS0U5I0</accession>
<evidence type="ECO:0000313" key="1">
    <source>
        <dbReference type="EMBL" id="MBI6548709.1"/>
    </source>
</evidence>
<proteinExistence type="predicted"/>
<gene>
    <name evidence="1" type="ORF">H8A87_08235</name>
</gene>
<evidence type="ECO:0008006" key="3">
    <source>
        <dbReference type="Google" id="ProtNLM"/>
    </source>
</evidence>
<name>A0ABS0U5I0_9GAMM</name>
<reference evidence="1 2" key="1">
    <citation type="submission" date="2020-08" db="EMBL/GenBank/DDBJ databases">
        <title>Description of Xenorhabdus lircayensis sp. nov., the symbiotic bacterium associated with the entomopathogenic nematode Steirnernema unicornum.</title>
        <authorList>
            <person name="Castaneda-Alvarez C."/>
            <person name="Prodan S."/>
            <person name="Zamorano A."/>
            <person name="San-Blas E."/>
            <person name="Aballay E."/>
        </authorList>
    </citation>
    <scope>NUCLEOTIDE SEQUENCE [LARGE SCALE GENOMIC DNA]</scope>
    <source>
        <strain evidence="1 2">VLS</strain>
    </source>
</reference>
<dbReference type="Proteomes" id="UP000696184">
    <property type="component" value="Unassembled WGS sequence"/>
</dbReference>
<feature type="non-terminal residue" evidence="1">
    <location>
        <position position="280"/>
    </location>
</feature>
<protein>
    <recommendedName>
        <fullName evidence="3">NgrE</fullName>
    </recommendedName>
</protein>
<organism evidence="1 2">
    <name type="scientific">Xenorhabdus lircayensis</name>
    <dbReference type="NCBI Taxonomy" id="2763499"/>
    <lineage>
        <taxon>Bacteria</taxon>
        <taxon>Pseudomonadati</taxon>
        <taxon>Pseudomonadota</taxon>
        <taxon>Gammaproteobacteria</taxon>
        <taxon>Enterobacterales</taxon>
        <taxon>Morganellaceae</taxon>
        <taxon>Xenorhabdus</taxon>
    </lineage>
</organism>